<dbReference type="RefSeq" id="WP_243650385.1">
    <property type="nucleotide sequence ID" value="NZ_DAIMLW010000269.1"/>
</dbReference>
<evidence type="ECO:0000313" key="2">
    <source>
        <dbReference type="Proteomes" id="UP000295063"/>
    </source>
</evidence>
<dbReference type="SUPFAM" id="SSF52343">
    <property type="entry name" value="Ferredoxin reductase-like, C-terminal NADP-linked domain"/>
    <property type="match status" value="1"/>
</dbReference>
<dbReference type="EMBL" id="SLUI01000001">
    <property type="protein sequence ID" value="TCL40057.1"/>
    <property type="molecule type" value="Genomic_DNA"/>
</dbReference>
<reference evidence="1 2" key="1">
    <citation type="submission" date="2019-03" db="EMBL/GenBank/DDBJ databases">
        <title>Genomic Encyclopedia of Type Strains, Phase IV (KMG-IV): sequencing the most valuable type-strain genomes for metagenomic binning, comparative biology and taxonomic classification.</title>
        <authorList>
            <person name="Goeker M."/>
        </authorList>
    </citation>
    <scope>NUCLEOTIDE SEQUENCE [LARGE SCALE GENOMIC DNA]</scope>
    <source>
        <strain evidence="1 2">DSM 15969</strain>
    </source>
</reference>
<accession>A0A4R1Q2L9</accession>
<proteinExistence type="predicted"/>
<dbReference type="PANTHER" id="PTHR43513">
    <property type="entry name" value="DIHYDROOROTATE DEHYDROGENASE B (NAD(+)), ELECTRON TRANSFER SUBUNIT"/>
    <property type="match status" value="1"/>
</dbReference>
<dbReference type="InterPro" id="IPR050353">
    <property type="entry name" value="PyrK_electron_transfer"/>
</dbReference>
<dbReference type="PANTHER" id="PTHR43513:SF3">
    <property type="entry name" value="DIHYDROOROTATE DEHYDROGENASE B (NAD(+)), ELECTRON TRANSFER SUBUNIT-RELATED"/>
    <property type="match status" value="1"/>
</dbReference>
<sequence>MISKFASRCIDINTEYCPCMLAETNHCVFCSHLKGEQVCNCNWTGSCILYEKQWNSKKQDLPGEETKVRIEIESPLTVKTEIGKNTYRLEFTVTPELAQGLNKAGSFVFMRRAGDPEFYNFPVGIMGVEDTLVQVVIEAIGPKSVRLLTDDTCSQIIVRGPYANGIFGQPWIDNTKSSKVILVAGGLGQPPAMPIARALVNNGNQVTALVAPGKVGRAFIESELRELGIEVISIPSLRQNGLPLLRQIFASEERRPDLVVSAGPDEQHYALIAAMQAVDINLPMAATNNATMCCGEGICGSCEKLTRDNKRVKTCKVQTDFTDFICD</sequence>
<comment type="caution">
    <text evidence="1">The sequence shown here is derived from an EMBL/GenBank/DDBJ whole genome shotgun (WGS) entry which is preliminary data.</text>
</comment>
<evidence type="ECO:0000313" key="1">
    <source>
        <dbReference type="EMBL" id="TCL40057.1"/>
    </source>
</evidence>
<dbReference type="Proteomes" id="UP000295063">
    <property type="component" value="Unassembled WGS sequence"/>
</dbReference>
<dbReference type="AlphaFoldDB" id="A0A4R1Q2L9"/>
<dbReference type="PROSITE" id="PS00197">
    <property type="entry name" value="2FE2S_FER_1"/>
    <property type="match status" value="1"/>
</dbReference>
<organism evidence="1 2">
    <name type="scientific">Anaerospora hongkongensis</name>
    <dbReference type="NCBI Taxonomy" id="244830"/>
    <lineage>
        <taxon>Bacteria</taxon>
        <taxon>Bacillati</taxon>
        <taxon>Bacillota</taxon>
        <taxon>Negativicutes</taxon>
        <taxon>Selenomonadales</taxon>
        <taxon>Sporomusaceae</taxon>
        <taxon>Anaerospora</taxon>
    </lineage>
</organism>
<dbReference type="InterPro" id="IPR039261">
    <property type="entry name" value="FNR_nucleotide-bd"/>
</dbReference>
<dbReference type="Gene3D" id="3.40.50.80">
    <property type="entry name" value="Nucleotide-binding domain of ferredoxin-NADP reductase (FNR) module"/>
    <property type="match status" value="1"/>
</dbReference>
<keyword evidence="2" id="KW-1185">Reference proteome</keyword>
<protein>
    <submittedName>
        <fullName evidence="1">NAD(P)H-flavin reductase</fullName>
    </submittedName>
</protein>
<name>A0A4R1Q2L9_9FIRM</name>
<dbReference type="GO" id="GO:0051537">
    <property type="term" value="F:2 iron, 2 sulfur cluster binding"/>
    <property type="evidence" value="ECO:0007669"/>
    <property type="project" value="InterPro"/>
</dbReference>
<gene>
    <name evidence="1" type="ORF">EV210_101258</name>
</gene>
<dbReference type="InterPro" id="IPR006058">
    <property type="entry name" value="2Fe2S_fd_BS"/>
</dbReference>